<keyword evidence="3" id="KW-1185">Reference proteome</keyword>
<gene>
    <name evidence="2" type="ORF">VP01_2932g3</name>
</gene>
<name>A0A0L6V154_9BASI</name>
<dbReference type="EMBL" id="LAVV01007871">
    <property type="protein sequence ID" value="KNZ54491.1"/>
    <property type="molecule type" value="Genomic_DNA"/>
</dbReference>
<accession>A0A0L6V154</accession>
<dbReference type="AlphaFoldDB" id="A0A0L6V154"/>
<dbReference type="OrthoDB" id="3056461at2759"/>
<organism evidence="2 3">
    <name type="scientific">Puccinia sorghi</name>
    <dbReference type="NCBI Taxonomy" id="27349"/>
    <lineage>
        <taxon>Eukaryota</taxon>
        <taxon>Fungi</taxon>
        <taxon>Dikarya</taxon>
        <taxon>Basidiomycota</taxon>
        <taxon>Pucciniomycotina</taxon>
        <taxon>Pucciniomycetes</taxon>
        <taxon>Pucciniales</taxon>
        <taxon>Pucciniaceae</taxon>
        <taxon>Puccinia</taxon>
    </lineage>
</organism>
<feature type="region of interest" description="Disordered" evidence="1">
    <location>
        <begin position="32"/>
        <end position="64"/>
    </location>
</feature>
<comment type="caution">
    <text evidence="2">The sequence shown here is derived from an EMBL/GenBank/DDBJ whole genome shotgun (WGS) entry which is preliminary data.</text>
</comment>
<evidence type="ECO:0000313" key="2">
    <source>
        <dbReference type="EMBL" id="KNZ54491.1"/>
    </source>
</evidence>
<sequence>MSLGEGLRNEDRLLRLKLSEVEVEDGKQVEVFERDESAAPKKAGKTSTLPKGLPSTAKKKPNQMTLEDYPKHFLDTKFCKHFQNIDSFQQHADDSSAAQLIRQADVNTLKDAQAGRIQVAHNFKALFNSACRIAALNTFRQVAGAGRYDFMNFNRNYLDDMVLLIRTYNHYVHHVSWNKFSMERKQPGKYKETAESKSNAKNDYRMLDKIFLWLTTSPNATRKSSKMQTPTAMMNGMLKKIGSPFEPFCTGLLNESPQTTQKGNPLQNCQDSQVSSSQLLSSQVVAQHSSLIQRGPFFPKIIQHMTQPSNYLIVSSPNKNLPRCLNTTNSIKIEMKKMARKRTRMWITITMPRSKMDGKWGNLYQSDEDPDYTEELTRQKMPTVMRKWTMRRNILTMEDEDEMF</sequence>
<evidence type="ECO:0000256" key="1">
    <source>
        <dbReference type="SAM" id="MobiDB-lite"/>
    </source>
</evidence>
<reference evidence="2 3" key="1">
    <citation type="submission" date="2015-08" db="EMBL/GenBank/DDBJ databases">
        <title>Next Generation Sequencing and Analysis of the Genome of Puccinia sorghi L Schw, the Causal Agent of Maize Common Rust.</title>
        <authorList>
            <person name="Rochi L."/>
            <person name="Burguener G."/>
            <person name="Darino M."/>
            <person name="Turjanski A."/>
            <person name="Kreff E."/>
            <person name="Dieguez M.J."/>
            <person name="Sacco F."/>
        </authorList>
    </citation>
    <scope>NUCLEOTIDE SEQUENCE [LARGE SCALE GENOMIC DNA]</scope>
    <source>
        <strain evidence="2 3">RO10H11247</strain>
    </source>
</reference>
<protein>
    <submittedName>
        <fullName evidence="2">Uncharacterized protein</fullName>
    </submittedName>
</protein>
<evidence type="ECO:0000313" key="3">
    <source>
        <dbReference type="Proteomes" id="UP000037035"/>
    </source>
</evidence>
<dbReference type="Proteomes" id="UP000037035">
    <property type="component" value="Unassembled WGS sequence"/>
</dbReference>
<dbReference type="VEuPathDB" id="FungiDB:VP01_2932g3"/>
<proteinExistence type="predicted"/>
<dbReference type="STRING" id="27349.A0A0L6V154"/>